<dbReference type="EMBL" id="UOGK01000124">
    <property type="protein sequence ID" value="VAX37966.1"/>
    <property type="molecule type" value="Genomic_DNA"/>
</dbReference>
<protein>
    <recommendedName>
        <fullName evidence="2">Mobile element protein</fullName>
    </recommendedName>
</protein>
<reference evidence="1" key="1">
    <citation type="submission" date="2018-06" db="EMBL/GenBank/DDBJ databases">
        <authorList>
            <person name="Zhirakovskaya E."/>
        </authorList>
    </citation>
    <scope>NUCLEOTIDE SEQUENCE</scope>
</reference>
<name>A0A3B1D525_9ZZZZ</name>
<dbReference type="AlphaFoldDB" id="A0A3B1D525"/>
<organism evidence="1">
    <name type="scientific">hydrothermal vent metagenome</name>
    <dbReference type="NCBI Taxonomy" id="652676"/>
    <lineage>
        <taxon>unclassified sequences</taxon>
        <taxon>metagenomes</taxon>
        <taxon>ecological metagenomes</taxon>
    </lineage>
</organism>
<gene>
    <name evidence="1" type="ORF">MNBD_PLANCTO03-1603</name>
</gene>
<accession>A0A3B1D525</accession>
<evidence type="ECO:0008006" key="2">
    <source>
        <dbReference type="Google" id="ProtNLM"/>
    </source>
</evidence>
<proteinExistence type="predicted"/>
<evidence type="ECO:0000313" key="1">
    <source>
        <dbReference type="EMBL" id="VAX37966.1"/>
    </source>
</evidence>
<sequence length="226" mass="25836">MLRFPDPAIFVTACSTQHQLARQVRFLREENRILRSKLPKRISTTPAERRRLLRFGVPLGDAIKGLISIVQPATFTRWVRRGPGRRKLGKSGRPRKPAEIRELVVWIARETGWGSLRVLGELRKLGINSISRTTVRRILVEHGIDPAPKRQGESWDEFIQAHAETLWACDFFTKTIWTPVGPRLAFVRFFLHIGTRRVIVSEAPIGLIRCKTRLGGVLKSYERCAA</sequence>